<reference evidence="3 4" key="1">
    <citation type="submission" date="2022-10" db="EMBL/GenBank/DDBJ databases">
        <title>Defluviimonas sp. nov., isolated from ocean surface sediments.</title>
        <authorList>
            <person name="He W."/>
            <person name="Wang L."/>
            <person name="Zhang D.-F."/>
        </authorList>
    </citation>
    <scope>NUCLEOTIDE SEQUENCE [LARGE SCALE GENOMIC DNA]</scope>
    <source>
        <strain evidence="3 4">WL0024</strain>
    </source>
</reference>
<accession>A0ABT2X9J2</accession>
<protein>
    <submittedName>
        <fullName evidence="3">Excisionase family DNA-binding protein</fullName>
    </submittedName>
</protein>
<dbReference type="RefSeq" id="WP_263340927.1">
    <property type="nucleotide sequence ID" value="NZ_JAOVQO010000046.1"/>
</dbReference>
<evidence type="ECO:0000313" key="4">
    <source>
        <dbReference type="Proteomes" id="UP001209535"/>
    </source>
</evidence>
<dbReference type="InterPro" id="IPR010093">
    <property type="entry name" value="SinI_DNA-bd"/>
</dbReference>
<sequence length="118" mass="13653">MKLSIGQAAKQTGKSKSTISRAIKTGRLSATRRGSAYEIDAAELFRVFDATDAQPGHQNDAQPTGTTPQQPHDDVEVRMLREMLERERETVEDLRERLTRAELMLTDQRQKRRRWWPF</sequence>
<evidence type="ECO:0000256" key="1">
    <source>
        <dbReference type="SAM" id="Coils"/>
    </source>
</evidence>
<evidence type="ECO:0000313" key="3">
    <source>
        <dbReference type="EMBL" id="MCU9850618.1"/>
    </source>
</evidence>
<evidence type="ECO:0000256" key="2">
    <source>
        <dbReference type="SAM" id="MobiDB-lite"/>
    </source>
</evidence>
<gene>
    <name evidence="3" type="ORF">OEZ60_21865</name>
</gene>
<dbReference type="Proteomes" id="UP001209535">
    <property type="component" value="Unassembled WGS sequence"/>
</dbReference>
<dbReference type="NCBIfam" id="TIGR01764">
    <property type="entry name" value="excise"/>
    <property type="match status" value="1"/>
</dbReference>
<feature type="region of interest" description="Disordered" evidence="2">
    <location>
        <begin position="49"/>
        <end position="74"/>
    </location>
</feature>
<keyword evidence="1" id="KW-0175">Coiled coil</keyword>
<name>A0ABT2X9J2_9RHOB</name>
<keyword evidence="3" id="KW-0238">DNA-binding</keyword>
<feature type="region of interest" description="Disordered" evidence="2">
    <location>
        <begin position="1"/>
        <end position="22"/>
    </location>
</feature>
<dbReference type="EMBL" id="JAOVQO010000046">
    <property type="protein sequence ID" value="MCU9850618.1"/>
    <property type="molecule type" value="Genomic_DNA"/>
</dbReference>
<proteinExistence type="predicted"/>
<organism evidence="3 4">
    <name type="scientific">Albidovulum salinarum</name>
    <dbReference type="NCBI Taxonomy" id="2984153"/>
    <lineage>
        <taxon>Bacteria</taxon>
        <taxon>Pseudomonadati</taxon>
        <taxon>Pseudomonadota</taxon>
        <taxon>Alphaproteobacteria</taxon>
        <taxon>Rhodobacterales</taxon>
        <taxon>Paracoccaceae</taxon>
        <taxon>Albidovulum</taxon>
    </lineage>
</organism>
<keyword evidence="4" id="KW-1185">Reference proteome</keyword>
<comment type="caution">
    <text evidence="3">The sequence shown here is derived from an EMBL/GenBank/DDBJ whole genome shotgun (WGS) entry which is preliminary data.</text>
</comment>
<feature type="compositionally biased region" description="Polar residues" evidence="2">
    <location>
        <begin position="9"/>
        <end position="20"/>
    </location>
</feature>
<feature type="compositionally biased region" description="Polar residues" evidence="2">
    <location>
        <begin position="56"/>
        <end position="70"/>
    </location>
</feature>
<feature type="coiled-coil region" evidence="1">
    <location>
        <begin position="77"/>
        <end position="111"/>
    </location>
</feature>
<dbReference type="GO" id="GO:0003677">
    <property type="term" value="F:DNA binding"/>
    <property type="evidence" value="ECO:0007669"/>
    <property type="project" value="UniProtKB-KW"/>
</dbReference>